<keyword evidence="1" id="KW-0238">DNA-binding</keyword>
<name>A0ABY3XGF7_9GAMM</name>
<dbReference type="Proteomes" id="UP000829194">
    <property type="component" value="Chromosome"/>
</dbReference>
<proteinExistence type="predicted"/>
<gene>
    <name evidence="1" type="ORF">MOV92_05570</name>
</gene>
<reference evidence="1 2" key="1">
    <citation type="submission" date="2022-03" db="EMBL/GenBank/DDBJ databases">
        <title>Complete genome sequence of Lysobacter capsici VKM B-2533 and Lysobacter gummosus 10.1.1, promising sources of lytic agents.</title>
        <authorList>
            <person name="Tarlachkov S.V."/>
            <person name="Kudryakova I.V."/>
            <person name="Afoshin A.S."/>
            <person name="Leontyevskaya E.A."/>
            <person name="Leontyevskaya N.V."/>
        </authorList>
    </citation>
    <scope>NUCLEOTIDE SEQUENCE [LARGE SCALE GENOMIC DNA]</scope>
    <source>
        <strain evidence="1 2">10.1.1</strain>
    </source>
</reference>
<evidence type="ECO:0000313" key="2">
    <source>
        <dbReference type="Proteomes" id="UP000829194"/>
    </source>
</evidence>
<accession>A0ABY3XGF7</accession>
<dbReference type="EMBL" id="CP093547">
    <property type="protein sequence ID" value="UNP30726.1"/>
    <property type="molecule type" value="Genomic_DNA"/>
</dbReference>
<evidence type="ECO:0000313" key="1">
    <source>
        <dbReference type="EMBL" id="UNP30726.1"/>
    </source>
</evidence>
<protein>
    <submittedName>
        <fullName evidence="1">DNA-binding protein</fullName>
    </submittedName>
</protein>
<dbReference type="GO" id="GO:0003677">
    <property type="term" value="F:DNA binding"/>
    <property type="evidence" value="ECO:0007669"/>
    <property type="project" value="UniProtKB-KW"/>
</dbReference>
<sequence length="122" mass="13577">MASEIQESSELFRESGQEGLSPTRFAKLLDITEMELASALGVHLNVLRLHPEDERVQSRLSAFSGVFARLLELRPDPIAAAFHMKNTPIRVLSHRTLFEAVKDNDSQEALRYLQTISGGQSG</sequence>
<organism evidence="1 2">
    <name type="scientific">Lysobacter gummosus</name>
    <dbReference type="NCBI Taxonomy" id="262324"/>
    <lineage>
        <taxon>Bacteria</taxon>
        <taxon>Pseudomonadati</taxon>
        <taxon>Pseudomonadota</taxon>
        <taxon>Gammaproteobacteria</taxon>
        <taxon>Lysobacterales</taxon>
        <taxon>Lysobacteraceae</taxon>
        <taxon>Lysobacter</taxon>
    </lineage>
</organism>
<keyword evidence="2" id="KW-1185">Reference proteome</keyword>
<dbReference type="RefSeq" id="WP_148648762.1">
    <property type="nucleotide sequence ID" value="NZ_CP011131.1"/>
</dbReference>